<organism evidence="11 12">
    <name type="scientific">Ceratodon purpureus</name>
    <name type="common">Fire moss</name>
    <name type="synonym">Dicranum purpureum</name>
    <dbReference type="NCBI Taxonomy" id="3225"/>
    <lineage>
        <taxon>Eukaryota</taxon>
        <taxon>Viridiplantae</taxon>
        <taxon>Streptophyta</taxon>
        <taxon>Embryophyta</taxon>
        <taxon>Bryophyta</taxon>
        <taxon>Bryophytina</taxon>
        <taxon>Bryopsida</taxon>
        <taxon>Dicranidae</taxon>
        <taxon>Pseudoditrichales</taxon>
        <taxon>Ditrichaceae</taxon>
        <taxon>Ceratodon</taxon>
    </lineage>
</organism>
<comment type="similarity">
    <text evidence="8">Belongs to the Nibrin family.</text>
</comment>
<dbReference type="SUPFAM" id="SSF49879">
    <property type="entry name" value="SMAD/FHA domain"/>
    <property type="match status" value="1"/>
</dbReference>
<dbReference type="InterPro" id="IPR040227">
    <property type="entry name" value="Nibrin-rel"/>
</dbReference>
<feature type="region of interest" description="Disordered" evidence="9">
    <location>
        <begin position="332"/>
        <end position="361"/>
    </location>
</feature>
<dbReference type="Gene3D" id="3.40.50.10190">
    <property type="entry name" value="BRCT domain"/>
    <property type="match status" value="1"/>
</dbReference>
<dbReference type="CDD" id="cd22667">
    <property type="entry name" value="FHA_NBN"/>
    <property type="match status" value="1"/>
</dbReference>
<dbReference type="AlphaFoldDB" id="A0A8T0IC36"/>
<keyword evidence="3" id="KW-0158">Chromosome</keyword>
<evidence type="ECO:0000313" key="11">
    <source>
        <dbReference type="EMBL" id="KAG0580489.1"/>
    </source>
</evidence>
<gene>
    <name evidence="11" type="ORF">KC19_4G177100</name>
</gene>
<evidence type="ECO:0000256" key="1">
    <source>
        <dbReference type="ARBA" id="ARBA00004123"/>
    </source>
</evidence>
<evidence type="ECO:0000256" key="2">
    <source>
        <dbReference type="ARBA" id="ARBA00004286"/>
    </source>
</evidence>
<evidence type="ECO:0000259" key="10">
    <source>
        <dbReference type="PROSITE" id="PS50006"/>
    </source>
</evidence>
<dbReference type="GO" id="GO:0003684">
    <property type="term" value="F:damaged DNA binding"/>
    <property type="evidence" value="ECO:0007669"/>
    <property type="project" value="TreeGrafter"/>
</dbReference>
<feature type="region of interest" description="Disordered" evidence="9">
    <location>
        <begin position="404"/>
        <end position="428"/>
    </location>
</feature>
<comment type="caution">
    <text evidence="11">The sequence shown here is derived from an EMBL/GenBank/DDBJ whole genome shotgun (WGS) entry which is preliminary data.</text>
</comment>
<evidence type="ECO:0000256" key="7">
    <source>
        <dbReference type="ARBA" id="ARBA00023306"/>
    </source>
</evidence>
<protein>
    <recommendedName>
        <fullName evidence="10">FHA domain-containing protein</fullName>
    </recommendedName>
</protein>
<dbReference type="SUPFAM" id="SSF52113">
    <property type="entry name" value="BRCT domain"/>
    <property type="match status" value="1"/>
</dbReference>
<dbReference type="InterPro" id="IPR000253">
    <property type="entry name" value="FHA_dom"/>
</dbReference>
<sequence length="709" mass="78322">MVWALKAVDPALAPSAYYLKSASTYSVGRKDCYITIQTDKTISRLHANLISEEAKAPKSNINDVADIPRMSLRVHDLSKFGTFVNKQPGSKPLTSLPGSEASLNDGDVVTFGTNKTSFRVEFVPFFLCISASNVGKKNPTSKFALRHGAFAVETWKEGCTHVLVDEGSAVTEMVIAAVASRKPVLQINWWQKFSLETEVVTELLPYSSYIPTLVFQGAATSTPIKIALPELRKTILQDHSFLLVPVEMYQHGNHLVRLLEAAGGTVEFLSKTASSIPAAGTKQQFLVKPKDGTMKEAWASPAILNKVRHLSRTSEDKLVLAVLAGHVDVTSLPLPPSPVASADSDETREESDGNEDQDTAGSLSFKASVATPPASPPKAGTSLVGASAHIPIDLDESPVAEIKRTSKRSRQHETLSAEPGGNTELIGGNTELIYDNNAKRQKVIREERVTETPALVDYQDVKSILQTKEPIKATGIVISEPPEPKTRGRKRASMTIDKFFSQPEGSRAKKLQLDPEVSDTKAGKGSASQDHEHPYVVPSTMDIRTKTEPKGEALRTELPRVVANSNEAVEADVVYSQLVVRKDPEMVPFPTTPNQGSVPNFKRFRKKGLGIGVSGNAFSNLVPFAKEPYRESDLGRERNEFMQEERRRNEAERIAEDLFHNEKVQFRCLRHSKEEIFQYDWRLLIVFKYVVLVMCLISLMKHDKYVLSF</sequence>
<dbReference type="GO" id="GO:0030870">
    <property type="term" value="C:Mre11 complex"/>
    <property type="evidence" value="ECO:0007669"/>
    <property type="project" value="InterPro"/>
</dbReference>
<proteinExistence type="inferred from homology"/>
<feature type="compositionally biased region" description="Acidic residues" evidence="9">
    <location>
        <begin position="343"/>
        <end position="358"/>
    </location>
</feature>
<evidence type="ECO:0000256" key="5">
    <source>
        <dbReference type="ARBA" id="ARBA00023204"/>
    </source>
</evidence>
<evidence type="ECO:0000313" key="12">
    <source>
        <dbReference type="Proteomes" id="UP000822688"/>
    </source>
</evidence>
<keyword evidence="6" id="KW-0539">Nucleus</keyword>
<dbReference type="PROSITE" id="PS50006">
    <property type="entry name" value="FHA_DOMAIN"/>
    <property type="match status" value="1"/>
</dbReference>
<keyword evidence="12" id="KW-1185">Reference proteome</keyword>
<dbReference type="Gene3D" id="2.60.200.20">
    <property type="match status" value="1"/>
</dbReference>
<evidence type="ECO:0000256" key="9">
    <source>
        <dbReference type="SAM" id="MobiDB-lite"/>
    </source>
</evidence>
<dbReference type="GO" id="GO:0007095">
    <property type="term" value="P:mitotic G2 DNA damage checkpoint signaling"/>
    <property type="evidence" value="ECO:0007669"/>
    <property type="project" value="InterPro"/>
</dbReference>
<dbReference type="PANTHER" id="PTHR12162:SF0">
    <property type="entry name" value="NIBRIN"/>
    <property type="match status" value="1"/>
</dbReference>
<dbReference type="EMBL" id="CM026424">
    <property type="protein sequence ID" value="KAG0580489.1"/>
    <property type="molecule type" value="Genomic_DNA"/>
</dbReference>
<feature type="domain" description="FHA" evidence="10">
    <location>
        <begin position="25"/>
        <end position="85"/>
    </location>
</feature>
<feature type="region of interest" description="Disordered" evidence="9">
    <location>
        <begin position="496"/>
        <end position="533"/>
    </location>
</feature>
<keyword evidence="5" id="KW-0234">DNA repair</keyword>
<dbReference type="GO" id="GO:0005694">
    <property type="term" value="C:chromosome"/>
    <property type="evidence" value="ECO:0007669"/>
    <property type="project" value="UniProtKB-SubCell"/>
</dbReference>
<evidence type="ECO:0000256" key="8">
    <source>
        <dbReference type="ARBA" id="ARBA00044757"/>
    </source>
</evidence>
<dbReference type="GO" id="GO:0000724">
    <property type="term" value="P:double-strand break repair via homologous recombination"/>
    <property type="evidence" value="ECO:0007669"/>
    <property type="project" value="TreeGrafter"/>
</dbReference>
<dbReference type="FunFam" id="2.60.200.20:FF:000017">
    <property type="entry name" value="Nibrin"/>
    <property type="match status" value="1"/>
</dbReference>
<accession>A0A8T0IC36</accession>
<dbReference type="Pfam" id="PF00498">
    <property type="entry name" value="FHA"/>
    <property type="match status" value="1"/>
</dbReference>
<evidence type="ECO:0000256" key="4">
    <source>
        <dbReference type="ARBA" id="ARBA00022763"/>
    </source>
</evidence>
<name>A0A8T0IC36_CERPU</name>
<reference evidence="11" key="1">
    <citation type="submission" date="2020-06" db="EMBL/GenBank/DDBJ databases">
        <title>WGS assembly of Ceratodon purpureus strain R40.</title>
        <authorList>
            <person name="Carey S.B."/>
            <person name="Jenkins J."/>
            <person name="Shu S."/>
            <person name="Lovell J.T."/>
            <person name="Sreedasyam A."/>
            <person name="Maumus F."/>
            <person name="Tiley G.P."/>
            <person name="Fernandez-Pozo N."/>
            <person name="Barry K."/>
            <person name="Chen C."/>
            <person name="Wang M."/>
            <person name="Lipzen A."/>
            <person name="Daum C."/>
            <person name="Saski C.A."/>
            <person name="Payton A.C."/>
            <person name="Mcbreen J.C."/>
            <person name="Conrad R.E."/>
            <person name="Kollar L.M."/>
            <person name="Olsson S."/>
            <person name="Huttunen S."/>
            <person name="Landis J.B."/>
            <person name="Wickett N.J."/>
            <person name="Johnson M.G."/>
            <person name="Rensing S.A."/>
            <person name="Grimwood J."/>
            <person name="Schmutz J."/>
            <person name="Mcdaniel S.F."/>
        </authorList>
    </citation>
    <scope>NUCLEOTIDE SEQUENCE</scope>
    <source>
        <strain evidence="11">R40</strain>
    </source>
</reference>
<keyword evidence="4" id="KW-0227">DNA damage</keyword>
<comment type="subcellular location">
    <subcellularLocation>
        <location evidence="2">Chromosome</location>
    </subcellularLocation>
    <subcellularLocation>
        <location evidence="1">Nucleus</location>
    </subcellularLocation>
</comment>
<dbReference type="Proteomes" id="UP000822688">
    <property type="component" value="Chromosome 4"/>
</dbReference>
<evidence type="ECO:0000256" key="3">
    <source>
        <dbReference type="ARBA" id="ARBA00022454"/>
    </source>
</evidence>
<keyword evidence="7" id="KW-0131">Cell cycle</keyword>
<evidence type="ECO:0000256" key="6">
    <source>
        <dbReference type="ARBA" id="ARBA00023242"/>
    </source>
</evidence>
<dbReference type="InterPro" id="IPR036420">
    <property type="entry name" value="BRCT_dom_sf"/>
</dbReference>
<dbReference type="PANTHER" id="PTHR12162">
    <property type="entry name" value="NIBRIN-RELATED"/>
    <property type="match status" value="1"/>
</dbReference>
<dbReference type="InterPro" id="IPR008984">
    <property type="entry name" value="SMAD_FHA_dom_sf"/>
</dbReference>